<gene>
    <name evidence="2" type="ORF">ACFOU2_21665</name>
</gene>
<reference evidence="3" key="1">
    <citation type="journal article" date="2019" name="Int. J. Syst. Evol. Microbiol.">
        <title>The Global Catalogue of Microorganisms (GCM) 10K type strain sequencing project: providing services to taxonomists for standard genome sequencing and annotation.</title>
        <authorList>
            <consortium name="The Broad Institute Genomics Platform"/>
            <consortium name="The Broad Institute Genome Sequencing Center for Infectious Disease"/>
            <person name="Wu L."/>
            <person name="Ma J."/>
        </authorList>
    </citation>
    <scope>NUCLEOTIDE SEQUENCE [LARGE SCALE GENOMIC DNA]</scope>
    <source>
        <strain evidence="3">CCUG 61889</strain>
    </source>
</reference>
<dbReference type="CDD" id="cd03139">
    <property type="entry name" value="GATase1_PfpI_2"/>
    <property type="match status" value="1"/>
</dbReference>
<dbReference type="SUPFAM" id="SSF52317">
    <property type="entry name" value="Class I glutamine amidotransferase-like"/>
    <property type="match status" value="1"/>
</dbReference>
<dbReference type="PANTHER" id="PTHR43130:SF14">
    <property type="entry name" value="DJ-1_PFPI DOMAIN-CONTAINING PROTEIN"/>
    <property type="match status" value="1"/>
</dbReference>
<evidence type="ECO:0000313" key="2">
    <source>
        <dbReference type="EMBL" id="MFC3885939.1"/>
    </source>
</evidence>
<name>A0ABV8B8X5_9BACI</name>
<sequence length="220" mass="24285">MKQQWNVGILLFEEVDVLDYAGPFEVFSLTVYEDNEVVTLLTKGFANEEKPFIVKTISQTGEMIPSHNGLKIQPDFSFKSVDRKFDILIVPGGPLRAVKKVTKNHELLKWISDFYKSGGMVASVCSGALLLAEAGLLSGKKATTHSFAIDYMRSTYPDTEVVPKVRFVDLGNILTSAGVSAGIDMSLHIVGKLMGEDVAIRTAATEEYPYDWKSHGVYNN</sequence>
<dbReference type="Gene3D" id="3.40.50.880">
    <property type="match status" value="1"/>
</dbReference>
<dbReference type="GO" id="GO:0016829">
    <property type="term" value="F:lyase activity"/>
    <property type="evidence" value="ECO:0007669"/>
    <property type="project" value="UniProtKB-KW"/>
</dbReference>
<evidence type="ECO:0000313" key="3">
    <source>
        <dbReference type="Proteomes" id="UP001595752"/>
    </source>
</evidence>
<dbReference type="PANTHER" id="PTHR43130">
    <property type="entry name" value="ARAC-FAMILY TRANSCRIPTIONAL REGULATOR"/>
    <property type="match status" value="1"/>
</dbReference>
<evidence type="ECO:0000259" key="1">
    <source>
        <dbReference type="Pfam" id="PF01965"/>
    </source>
</evidence>
<keyword evidence="3" id="KW-1185">Reference proteome</keyword>
<comment type="caution">
    <text evidence="2">The sequence shown here is derived from an EMBL/GenBank/DDBJ whole genome shotgun (WGS) entry which is preliminary data.</text>
</comment>
<dbReference type="Proteomes" id="UP001595752">
    <property type="component" value="Unassembled WGS sequence"/>
</dbReference>
<dbReference type="InterPro" id="IPR052158">
    <property type="entry name" value="INH-QAR"/>
</dbReference>
<keyword evidence="2" id="KW-0456">Lyase</keyword>
<dbReference type="InterPro" id="IPR002818">
    <property type="entry name" value="DJ-1/PfpI"/>
</dbReference>
<feature type="domain" description="DJ-1/PfpI" evidence="1">
    <location>
        <begin position="18"/>
        <end position="190"/>
    </location>
</feature>
<organism evidence="2 3">
    <name type="scientific">Bacillus songklensis</name>
    <dbReference type="NCBI Taxonomy" id="1069116"/>
    <lineage>
        <taxon>Bacteria</taxon>
        <taxon>Bacillati</taxon>
        <taxon>Bacillota</taxon>
        <taxon>Bacilli</taxon>
        <taxon>Bacillales</taxon>
        <taxon>Bacillaceae</taxon>
        <taxon>Bacillus</taxon>
    </lineage>
</organism>
<dbReference type="InterPro" id="IPR029062">
    <property type="entry name" value="Class_I_gatase-like"/>
</dbReference>
<dbReference type="RefSeq" id="WP_377918696.1">
    <property type="nucleotide sequence ID" value="NZ_JBHRZT010000072.1"/>
</dbReference>
<proteinExistence type="predicted"/>
<protein>
    <submittedName>
        <fullName evidence="2">DJ-1/PfpI family protein</fullName>
        <ecNumber evidence="2">4.2.1.-</ecNumber>
    </submittedName>
</protein>
<dbReference type="Pfam" id="PF01965">
    <property type="entry name" value="DJ-1_PfpI"/>
    <property type="match status" value="1"/>
</dbReference>
<dbReference type="EC" id="4.2.1.-" evidence="2"/>
<dbReference type="EMBL" id="JBHRZT010000072">
    <property type="protein sequence ID" value="MFC3885939.1"/>
    <property type="molecule type" value="Genomic_DNA"/>
</dbReference>
<accession>A0ABV8B8X5</accession>